<evidence type="ECO:0000256" key="7">
    <source>
        <dbReference type="SAM" id="Phobius"/>
    </source>
</evidence>
<sequence>MIESVYKILFSLLTGAILGFERELRRKPAGIRTITLLCAGSALFTILSIQIGYPGNMDRVASNILTGVGFIGAGVIFKGEFSIDGITTATTIWIAAALGMAIGMDKYWLAGITLTSALVVLRVLQYVEDWITRTRERKMYTVMYKNEDMTEADILAIFQQFHLQHKKVATMRKESIVEEKYEISGPIKNMEAMNRSLMVNPLIHSFIVQVNI</sequence>
<reference evidence="9 10" key="1">
    <citation type="submission" date="2017-10" db="EMBL/GenBank/DDBJ databases">
        <title>Paenichitinophaga pekingensis gen. nov., sp. nov., isolated from activated sludge.</title>
        <authorList>
            <person name="Jin D."/>
            <person name="Kong X."/>
            <person name="Deng Y."/>
            <person name="Bai Z."/>
        </authorList>
    </citation>
    <scope>NUCLEOTIDE SEQUENCE [LARGE SCALE GENOMIC DNA]</scope>
    <source>
        <strain evidence="9 10">13</strain>
    </source>
</reference>
<evidence type="ECO:0000256" key="4">
    <source>
        <dbReference type="ARBA" id="ARBA00022692"/>
    </source>
</evidence>
<dbReference type="AlphaFoldDB" id="A0A291R105"/>
<feature type="domain" description="MgtC/SapB/SrpB/YhiD N-terminal" evidence="8">
    <location>
        <begin position="9"/>
        <end position="129"/>
    </location>
</feature>
<dbReference type="PANTHER" id="PTHR33778:SF1">
    <property type="entry name" value="MAGNESIUM TRANSPORTER YHID-RELATED"/>
    <property type="match status" value="1"/>
</dbReference>
<keyword evidence="5 7" id="KW-1133">Transmembrane helix</keyword>
<dbReference type="EMBL" id="CP023777">
    <property type="protein sequence ID" value="ATL49916.1"/>
    <property type="molecule type" value="Genomic_DNA"/>
</dbReference>
<dbReference type="KEGG" id="cbae:COR50_16335"/>
<feature type="transmembrane region" description="Helical" evidence="7">
    <location>
        <begin position="59"/>
        <end position="77"/>
    </location>
</feature>
<name>A0A291R105_9BACT</name>
<evidence type="ECO:0000256" key="5">
    <source>
        <dbReference type="ARBA" id="ARBA00022989"/>
    </source>
</evidence>
<comment type="similarity">
    <text evidence="2">Belongs to the MgtC/SapB family.</text>
</comment>
<keyword evidence="4 7" id="KW-0812">Transmembrane</keyword>
<dbReference type="Proteomes" id="UP000220133">
    <property type="component" value="Chromosome"/>
</dbReference>
<feature type="transmembrane region" description="Helical" evidence="7">
    <location>
        <begin position="108"/>
        <end position="127"/>
    </location>
</feature>
<dbReference type="GO" id="GO:0005886">
    <property type="term" value="C:plasma membrane"/>
    <property type="evidence" value="ECO:0007669"/>
    <property type="project" value="UniProtKB-SubCell"/>
</dbReference>
<evidence type="ECO:0000313" key="9">
    <source>
        <dbReference type="EMBL" id="ATL49916.1"/>
    </source>
</evidence>
<gene>
    <name evidence="9" type="ORF">COR50_16335</name>
</gene>
<proteinExistence type="inferred from homology"/>
<accession>A0A291R105</accession>
<evidence type="ECO:0000313" key="10">
    <source>
        <dbReference type="Proteomes" id="UP000220133"/>
    </source>
</evidence>
<evidence type="ECO:0000256" key="2">
    <source>
        <dbReference type="ARBA" id="ARBA00009298"/>
    </source>
</evidence>
<evidence type="ECO:0000256" key="1">
    <source>
        <dbReference type="ARBA" id="ARBA00004651"/>
    </source>
</evidence>
<dbReference type="Pfam" id="PF02308">
    <property type="entry name" value="MgtC"/>
    <property type="match status" value="1"/>
</dbReference>
<comment type="subcellular location">
    <subcellularLocation>
        <location evidence="1">Cell membrane</location>
        <topology evidence="1">Multi-pass membrane protein</topology>
    </subcellularLocation>
</comment>
<dbReference type="InterPro" id="IPR003416">
    <property type="entry name" value="MgtC/SapB/SrpB/YhiD_fam"/>
</dbReference>
<evidence type="ECO:0000256" key="6">
    <source>
        <dbReference type="ARBA" id="ARBA00023136"/>
    </source>
</evidence>
<organism evidence="9 10">
    <name type="scientific">Chitinophaga caeni</name>
    <dbReference type="NCBI Taxonomy" id="2029983"/>
    <lineage>
        <taxon>Bacteria</taxon>
        <taxon>Pseudomonadati</taxon>
        <taxon>Bacteroidota</taxon>
        <taxon>Chitinophagia</taxon>
        <taxon>Chitinophagales</taxon>
        <taxon>Chitinophagaceae</taxon>
        <taxon>Chitinophaga</taxon>
    </lineage>
</organism>
<protein>
    <submittedName>
        <fullName evidence="9">Magnesium transporter MgtC</fullName>
    </submittedName>
</protein>
<feature type="transmembrane region" description="Helical" evidence="7">
    <location>
        <begin position="84"/>
        <end position="102"/>
    </location>
</feature>
<keyword evidence="3" id="KW-1003">Cell membrane</keyword>
<dbReference type="PRINTS" id="PR01837">
    <property type="entry name" value="MGTCSAPBPROT"/>
</dbReference>
<keyword evidence="6 7" id="KW-0472">Membrane</keyword>
<dbReference type="InterPro" id="IPR049177">
    <property type="entry name" value="MgtC_SapB_SrpB_YhiD_N"/>
</dbReference>
<feature type="transmembrane region" description="Helical" evidence="7">
    <location>
        <begin position="34"/>
        <end position="53"/>
    </location>
</feature>
<dbReference type="OrthoDB" id="9811198at2"/>
<dbReference type="PANTHER" id="PTHR33778">
    <property type="entry name" value="PROTEIN MGTC"/>
    <property type="match status" value="1"/>
</dbReference>
<evidence type="ECO:0000259" key="8">
    <source>
        <dbReference type="Pfam" id="PF02308"/>
    </source>
</evidence>
<evidence type="ECO:0000256" key="3">
    <source>
        <dbReference type="ARBA" id="ARBA00022475"/>
    </source>
</evidence>
<keyword evidence="10" id="KW-1185">Reference proteome</keyword>